<protein>
    <recommendedName>
        <fullName evidence="6">Phenylalanine-4-hydroxylase</fullName>
        <ecNumber evidence="5">1.14.16.1</ecNumber>
    </recommendedName>
    <alternativeName>
        <fullName evidence="12">Phe-4-monooxygenase</fullName>
    </alternativeName>
</protein>
<comment type="pathway">
    <text evidence="3">Amino-acid degradation; L-phenylalanine degradation; acetoacetate and fumarate from L-phenylalanine: step 1/6.</text>
</comment>
<name>A0A1A6DSB0_9BURK</name>
<keyword evidence="9 13" id="KW-0408">Iron</keyword>
<dbReference type="GO" id="GO:0006559">
    <property type="term" value="P:L-phenylalanine catabolic process"/>
    <property type="evidence" value="ECO:0007669"/>
    <property type="project" value="UniProtKB-UniPathway"/>
</dbReference>
<dbReference type="InterPro" id="IPR019774">
    <property type="entry name" value="Aromatic-AA_hydroxylase_C"/>
</dbReference>
<sequence length="299" mass="34102">MSATAEPVLHGLAAGEAGRPDSPDWTIPQNWAAYTPQEHATWATLYQRQMALLPGRACEAFVDGMRRLPIEPDRIPDFERLSEVLMRHTGWQVVAVPGLVPDDVFFEHLAHRRFPAGQFIRRADQLDYLQEPDVFHDVFGHVPMLMHPVMADFIQAYGHGGLRAQRLGALDMLARVYWYTVEFGLVRESGALRIYGAGIVSSASESRFCLESPSPHRLGFDLARVMRTRYRIDDFQQTYFVLDHLDDLLRLAEIDFAPLYEQVSRLDTLSADAVLPQDTVITRGDGRYHRQRALELQDR</sequence>
<proteinExistence type="inferred from homology"/>
<evidence type="ECO:0000259" key="15">
    <source>
        <dbReference type="PROSITE" id="PS51410"/>
    </source>
</evidence>
<evidence type="ECO:0000313" key="17">
    <source>
        <dbReference type="Proteomes" id="UP000091969"/>
    </source>
</evidence>
<dbReference type="InterPro" id="IPR001273">
    <property type="entry name" value="ArAA_hydroxylase"/>
</dbReference>
<feature type="binding site" evidence="13">
    <location>
        <position position="141"/>
    </location>
    <ligand>
        <name>Fe cation</name>
        <dbReference type="ChEBI" id="CHEBI:24875"/>
    </ligand>
</feature>
<dbReference type="EC" id="1.14.16.1" evidence="5"/>
<dbReference type="GO" id="GO:0005506">
    <property type="term" value="F:iron ion binding"/>
    <property type="evidence" value="ECO:0007669"/>
    <property type="project" value="InterPro"/>
</dbReference>
<evidence type="ECO:0000256" key="6">
    <source>
        <dbReference type="ARBA" id="ARBA00020276"/>
    </source>
</evidence>
<keyword evidence="11" id="KW-0585">Phenylalanine catabolism</keyword>
<dbReference type="SUPFAM" id="SSF56534">
    <property type="entry name" value="Aromatic aminoacid monoxygenases, catalytic and oligomerization domains"/>
    <property type="match status" value="1"/>
</dbReference>
<accession>A0A1A6DSB0</accession>
<reference evidence="16 17" key="1">
    <citation type="submission" date="2016-06" db="EMBL/GenBank/DDBJ databases">
        <title>Genome sequence of Tepidimonas fonticaldi PL17.</title>
        <authorList>
            <person name="Pinnaka A.K."/>
        </authorList>
    </citation>
    <scope>NUCLEOTIDE SEQUENCE [LARGE SCALE GENOMIC DNA]</scope>
    <source>
        <strain evidence="16 17">PL17</strain>
    </source>
</reference>
<dbReference type="PROSITE" id="PS00367">
    <property type="entry name" value="BH4_AAA_HYDROXYL_1"/>
    <property type="match status" value="1"/>
</dbReference>
<comment type="similarity">
    <text evidence="4">Belongs to the biopterin-dependent aromatic amino acid hydroxylase family.</text>
</comment>
<evidence type="ECO:0000256" key="13">
    <source>
        <dbReference type="PIRSR" id="PIRSR601273-2"/>
    </source>
</evidence>
<feature type="region of interest" description="Disordered" evidence="14">
    <location>
        <begin position="1"/>
        <end position="22"/>
    </location>
</feature>
<dbReference type="PRINTS" id="PR00372">
    <property type="entry name" value="FYWHYDRXLASE"/>
</dbReference>
<dbReference type="GO" id="GO:0004505">
    <property type="term" value="F:phenylalanine 4-monooxygenase activity"/>
    <property type="evidence" value="ECO:0007669"/>
    <property type="project" value="UniProtKB-EC"/>
</dbReference>
<keyword evidence="8" id="KW-0560">Oxidoreductase</keyword>
<comment type="caution">
    <text evidence="16">The sequence shown here is derived from an EMBL/GenBank/DDBJ whole genome shotgun (WGS) entry which is preliminary data.</text>
</comment>
<dbReference type="Gene3D" id="1.10.800.10">
    <property type="entry name" value="Aromatic amino acid hydroxylase"/>
    <property type="match status" value="1"/>
</dbReference>
<evidence type="ECO:0000256" key="1">
    <source>
        <dbReference type="ARBA" id="ARBA00001060"/>
    </source>
</evidence>
<dbReference type="AlphaFoldDB" id="A0A1A6DSB0"/>
<evidence type="ECO:0000256" key="7">
    <source>
        <dbReference type="ARBA" id="ARBA00022723"/>
    </source>
</evidence>
<dbReference type="UniPathway" id="UPA00139">
    <property type="reaction ID" value="UER00337"/>
</dbReference>
<dbReference type="InterPro" id="IPR018301">
    <property type="entry name" value="ArAA_hydroxylase_Fe/CU_BS"/>
</dbReference>
<dbReference type="CDD" id="cd03348">
    <property type="entry name" value="pro_PheOH"/>
    <property type="match status" value="1"/>
</dbReference>
<feature type="binding site" evidence="13">
    <location>
        <position position="136"/>
    </location>
    <ligand>
        <name>Fe cation</name>
        <dbReference type="ChEBI" id="CHEBI:24875"/>
    </ligand>
</feature>
<evidence type="ECO:0000256" key="3">
    <source>
        <dbReference type="ARBA" id="ARBA00005088"/>
    </source>
</evidence>
<dbReference type="RefSeq" id="WP_068610842.1">
    <property type="nucleotide sequence ID" value="NZ_LZDH01000067.1"/>
</dbReference>
<evidence type="ECO:0000256" key="9">
    <source>
        <dbReference type="ARBA" id="ARBA00023004"/>
    </source>
</evidence>
<dbReference type="PANTHER" id="PTHR11473">
    <property type="entry name" value="AROMATIC AMINO ACID HYDROXYLASE"/>
    <property type="match status" value="1"/>
</dbReference>
<dbReference type="Proteomes" id="UP000091969">
    <property type="component" value="Unassembled WGS sequence"/>
</dbReference>
<dbReference type="OrthoDB" id="9780502at2"/>
<dbReference type="STRING" id="1101373.A9O67_10355"/>
<evidence type="ECO:0000256" key="5">
    <source>
        <dbReference type="ARBA" id="ARBA00011995"/>
    </source>
</evidence>
<dbReference type="InterPro" id="IPR036329">
    <property type="entry name" value="Aro-AA_hydroxylase_C_sf"/>
</dbReference>
<evidence type="ECO:0000256" key="4">
    <source>
        <dbReference type="ARBA" id="ARBA00009712"/>
    </source>
</evidence>
<dbReference type="NCBIfam" id="TIGR01267">
    <property type="entry name" value="Phe4hydrox_mono"/>
    <property type="match status" value="1"/>
</dbReference>
<dbReference type="InterPro" id="IPR036951">
    <property type="entry name" value="ArAA_hydroxylase_sf"/>
</dbReference>
<evidence type="ECO:0000256" key="14">
    <source>
        <dbReference type="SAM" id="MobiDB-lite"/>
    </source>
</evidence>
<evidence type="ECO:0000313" key="16">
    <source>
        <dbReference type="EMBL" id="OBS29690.1"/>
    </source>
</evidence>
<evidence type="ECO:0000256" key="2">
    <source>
        <dbReference type="ARBA" id="ARBA00001954"/>
    </source>
</evidence>
<dbReference type="NCBIfam" id="NF008877">
    <property type="entry name" value="PRK11913.1-2"/>
    <property type="match status" value="1"/>
</dbReference>
<feature type="binding site" evidence="13">
    <location>
        <position position="182"/>
    </location>
    <ligand>
        <name>Fe cation</name>
        <dbReference type="ChEBI" id="CHEBI:24875"/>
    </ligand>
</feature>
<gene>
    <name evidence="16" type="ORF">A9O67_10355</name>
</gene>
<comment type="catalytic activity">
    <reaction evidence="1">
        <text>(6R)-L-erythro-5,6,7,8-tetrahydrobiopterin + L-phenylalanine + O2 = (4aS,6R)-4a-hydroxy-L-erythro-5,6,7,8-tetrahydrobiopterin + L-tyrosine</text>
        <dbReference type="Rhea" id="RHEA:20273"/>
        <dbReference type="ChEBI" id="CHEBI:15379"/>
        <dbReference type="ChEBI" id="CHEBI:15642"/>
        <dbReference type="ChEBI" id="CHEBI:58095"/>
        <dbReference type="ChEBI" id="CHEBI:58315"/>
        <dbReference type="ChEBI" id="CHEBI:59560"/>
        <dbReference type="EC" id="1.14.16.1"/>
    </reaction>
</comment>
<keyword evidence="17" id="KW-1185">Reference proteome</keyword>
<dbReference type="PROSITE" id="PS51410">
    <property type="entry name" value="BH4_AAA_HYDROXYL_2"/>
    <property type="match status" value="1"/>
</dbReference>
<dbReference type="PANTHER" id="PTHR11473:SF24">
    <property type="entry name" value="PHENYLALANINE-4-HYDROXYLASE"/>
    <property type="match status" value="1"/>
</dbReference>
<keyword evidence="10" id="KW-0503">Monooxygenase</keyword>
<evidence type="ECO:0000256" key="11">
    <source>
        <dbReference type="ARBA" id="ARBA00023232"/>
    </source>
</evidence>
<comment type="cofactor">
    <cofactor evidence="2 13">
        <name>Fe(2+)</name>
        <dbReference type="ChEBI" id="CHEBI:29033"/>
    </cofactor>
</comment>
<evidence type="ECO:0000256" key="8">
    <source>
        <dbReference type="ARBA" id="ARBA00023002"/>
    </source>
</evidence>
<dbReference type="InterPro" id="IPR005960">
    <property type="entry name" value="Phe-4-hydroxylase_mono"/>
</dbReference>
<evidence type="ECO:0000256" key="12">
    <source>
        <dbReference type="ARBA" id="ARBA00029922"/>
    </source>
</evidence>
<feature type="domain" description="Biopterin-dependent aromatic amino acid hydroxylase family profile" evidence="15">
    <location>
        <begin position="1"/>
        <end position="299"/>
    </location>
</feature>
<evidence type="ECO:0000256" key="10">
    <source>
        <dbReference type="ARBA" id="ARBA00023033"/>
    </source>
</evidence>
<organism evidence="16 17">
    <name type="scientific">Tepidimonas fonticaldi</name>
    <dbReference type="NCBI Taxonomy" id="1101373"/>
    <lineage>
        <taxon>Bacteria</taxon>
        <taxon>Pseudomonadati</taxon>
        <taxon>Pseudomonadota</taxon>
        <taxon>Betaproteobacteria</taxon>
        <taxon>Burkholderiales</taxon>
        <taxon>Tepidimonas</taxon>
    </lineage>
</organism>
<dbReference type="EMBL" id="LZDH01000067">
    <property type="protein sequence ID" value="OBS29690.1"/>
    <property type="molecule type" value="Genomic_DNA"/>
</dbReference>
<dbReference type="Pfam" id="PF00351">
    <property type="entry name" value="Biopterin_H"/>
    <property type="match status" value="1"/>
</dbReference>
<keyword evidence="7 13" id="KW-0479">Metal-binding</keyword>